<reference evidence="3" key="2">
    <citation type="journal article" date="2023" name="IMA Fungus">
        <title>Comparative genomic study of the Penicillium genus elucidates a diverse pangenome and 15 lateral gene transfer events.</title>
        <authorList>
            <person name="Petersen C."/>
            <person name="Sorensen T."/>
            <person name="Nielsen M.R."/>
            <person name="Sondergaard T.E."/>
            <person name="Sorensen J.L."/>
            <person name="Fitzpatrick D.A."/>
            <person name="Frisvad J.C."/>
            <person name="Nielsen K.L."/>
        </authorList>
    </citation>
    <scope>NUCLEOTIDE SEQUENCE</scope>
    <source>
        <strain evidence="3">IBT 23319</strain>
    </source>
</reference>
<dbReference type="Pfam" id="PF22740">
    <property type="entry name" value="PapZ_C"/>
    <property type="match status" value="1"/>
</dbReference>
<evidence type="ECO:0000256" key="1">
    <source>
        <dbReference type="SAM" id="MobiDB-lite"/>
    </source>
</evidence>
<dbReference type="InterPro" id="IPR053931">
    <property type="entry name" value="RapZ_C"/>
</dbReference>
<name>A0A9W9P493_PENCI</name>
<feature type="compositionally biased region" description="Basic residues" evidence="1">
    <location>
        <begin position="178"/>
        <end position="190"/>
    </location>
</feature>
<evidence type="ECO:0000313" key="3">
    <source>
        <dbReference type="EMBL" id="KAJ5235171.1"/>
    </source>
</evidence>
<gene>
    <name evidence="3" type="ORF">N7469_004339</name>
</gene>
<proteinExistence type="predicted"/>
<dbReference type="AlphaFoldDB" id="A0A9W9P493"/>
<dbReference type="RefSeq" id="XP_056502671.1">
    <property type="nucleotide sequence ID" value="XM_056643259.1"/>
</dbReference>
<comment type="caution">
    <text evidence="3">The sequence shown here is derived from an EMBL/GenBank/DDBJ whole genome shotgun (WGS) entry which is preliminary data.</text>
</comment>
<dbReference type="GeneID" id="81382426"/>
<feature type="region of interest" description="Disordered" evidence="1">
    <location>
        <begin position="165"/>
        <end position="205"/>
    </location>
</feature>
<sequence length="205" mass="23430">MSTKDIPSGTKLVNVSLYSYGHANGPITSLDSDTPSQKTLSYNIRHLPNPPRHLRSKTDGLSRRLRKEFLQHDNVEKYLERVMTELIEAINSEYDRQGSLEENSEFEVTVTVTVCCEEGRHRSVAFVEELAQRLRSFRHGDGQSRQWQLHATVSHRDIRIRSKYDSDESLSGMASTKTAKKGSRHKKRGANGRNFISTGEEYDDF</sequence>
<dbReference type="OrthoDB" id="10267139at2759"/>
<evidence type="ECO:0000259" key="2">
    <source>
        <dbReference type="Pfam" id="PF22740"/>
    </source>
</evidence>
<keyword evidence="4" id="KW-1185">Reference proteome</keyword>
<dbReference type="EMBL" id="JAPQKT010000003">
    <property type="protein sequence ID" value="KAJ5235171.1"/>
    <property type="molecule type" value="Genomic_DNA"/>
</dbReference>
<dbReference type="Proteomes" id="UP001147733">
    <property type="component" value="Unassembled WGS sequence"/>
</dbReference>
<organism evidence="3 4">
    <name type="scientific">Penicillium citrinum</name>
    <dbReference type="NCBI Taxonomy" id="5077"/>
    <lineage>
        <taxon>Eukaryota</taxon>
        <taxon>Fungi</taxon>
        <taxon>Dikarya</taxon>
        <taxon>Ascomycota</taxon>
        <taxon>Pezizomycotina</taxon>
        <taxon>Eurotiomycetes</taxon>
        <taxon>Eurotiomycetidae</taxon>
        <taxon>Eurotiales</taxon>
        <taxon>Aspergillaceae</taxon>
        <taxon>Penicillium</taxon>
    </lineage>
</organism>
<feature type="domain" description="RapZ C-terminal" evidence="2">
    <location>
        <begin position="14"/>
        <end position="157"/>
    </location>
</feature>
<reference evidence="3" key="1">
    <citation type="submission" date="2022-11" db="EMBL/GenBank/DDBJ databases">
        <authorList>
            <person name="Petersen C."/>
        </authorList>
    </citation>
    <scope>NUCLEOTIDE SEQUENCE</scope>
    <source>
        <strain evidence="3">IBT 23319</strain>
    </source>
</reference>
<evidence type="ECO:0000313" key="4">
    <source>
        <dbReference type="Proteomes" id="UP001147733"/>
    </source>
</evidence>
<accession>A0A9W9P493</accession>
<protein>
    <recommendedName>
        <fullName evidence="2">RapZ C-terminal domain-containing protein</fullName>
    </recommendedName>
</protein>